<dbReference type="RefSeq" id="WP_094830005.1">
    <property type="nucleotide sequence ID" value="NZ_NEVV01000005.1"/>
</dbReference>
<evidence type="ECO:0000256" key="1">
    <source>
        <dbReference type="ARBA" id="ARBA00004429"/>
    </source>
</evidence>
<dbReference type="NCBIfam" id="TIGR01726">
    <property type="entry name" value="HEQRo_perm_3TM"/>
    <property type="match status" value="1"/>
</dbReference>
<evidence type="ECO:0000256" key="3">
    <source>
        <dbReference type="ARBA" id="ARBA00022448"/>
    </source>
</evidence>
<feature type="transmembrane region" description="Helical" evidence="9">
    <location>
        <begin position="31"/>
        <end position="49"/>
    </location>
</feature>
<keyword evidence="8 9" id="KW-0472">Membrane</keyword>
<evidence type="ECO:0000313" key="11">
    <source>
        <dbReference type="EMBL" id="OZI75501.1"/>
    </source>
</evidence>
<evidence type="ECO:0000313" key="12">
    <source>
        <dbReference type="Proteomes" id="UP000216524"/>
    </source>
</evidence>
<comment type="similarity">
    <text evidence="2">Belongs to the binding-protein-dependent transport system permease family. HisMQ subfamily.</text>
</comment>
<evidence type="ECO:0000256" key="4">
    <source>
        <dbReference type="ARBA" id="ARBA00022475"/>
    </source>
</evidence>
<accession>A0ABX4FBL6</accession>
<feature type="transmembrane region" description="Helical" evidence="9">
    <location>
        <begin position="349"/>
        <end position="367"/>
    </location>
</feature>
<dbReference type="InterPro" id="IPR000515">
    <property type="entry name" value="MetI-like"/>
</dbReference>
<proteinExistence type="inferred from homology"/>
<dbReference type="PANTHER" id="PTHR30614">
    <property type="entry name" value="MEMBRANE COMPONENT OF AMINO ACID ABC TRANSPORTER"/>
    <property type="match status" value="1"/>
</dbReference>
<feature type="transmembrane region" description="Helical" evidence="9">
    <location>
        <begin position="102"/>
        <end position="124"/>
    </location>
</feature>
<dbReference type="CDD" id="cd06261">
    <property type="entry name" value="TM_PBP2"/>
    <property type="match status" value="2"/>
</dbReference>
<dbReference type="PANTHER" id="PTHR30614:SF37">
    <property type="entry name" value="AMINO-ACID ABC TRANSPORTER PERMEASE PROTEIN YHDX-RELATED"/>
    <property type="match status" value="1"/>
</dbReference>
<keyword evidence="6" id="KW-0029">Amino-acid transport</keyword>
<dbReference type="Gene3D" id="1.10.3720.10">
    <property type="entry name" value="MetI-like"/>
    <property type="match status" value="1"/>
</dbReference>
<keyword evidence="4" id="KW-1003">Cell membrane</keyword>
<dbReference type="InterPro" id="IPR035906">
    <property type="entry name" value="MetI-like_sf"/>
</dbReference>
<gene>
    <name evidence="11" type="ORF">CAL23_16390</name>
</gene>
<name>A0ABX4FBL6_9BORD</name>
<keyword evidence="7 9" id="KW-1133">Transmembrane helix</keyword>
<dbReference type="Pfam" id="PF00528">
    <property type="entry name" value="BPD_transp_1"/>
    <property type="match status" value="1"/>
</dbReference>
<keyword evidence="3 9" id="KW-0813">Transport</keyword>
<organism evidence="11 12">
    <name type="scientific">Bordetella genomosp. 6</name>
    <dbReference type="NCBI Taxonomy" id="463024"/>
    <lineage>
        <taxon>Bacteria</taxon>
        <taxon>Pseudomonadati</taxon>
        <taxon>Pseudomonadota</taxon>
        <taxon>Betaproteobacteria</taxon>
        <taxon>Burkholderiales</taxon>
        <taxon>Alcaligenaceae</taxon>
        <taxon>Bordetella</taxon>
    </lineage>
</organism>
<dbReference type="EMBL" id="NEVV01000005">
    <property type="protein sequence ID" value="OZI75501.1"/>
    <property type="molecule type" value="Genomic_DNA"/>
</dbReference>
<evidence type="ECO:0000256" key="9">
    <source>
        <dbReference type="RuleBase" id="RU363032"/>
    </source>
</evidence>
<feature type="transmembrane region" description="Helical" evidence="9">
    <location>
        <begin position="192"/>
        <end position="209"/>
    </location>
</feature>
<evidence type="ECO:0000256" key="6">
    <source>
        <dbReference type="ARBA" id="ARBA00022970"/>
    </source>
</evidence>
<dbReference type="SUPFAM" id="SSF161098">
    <property type="entry name" value="MetI-like"/>
    <property type="match status" value="2"/>
</dbReference>
<dbReference type="InterPro" id="IPR043429">
    <property type="entry name" value="ArtM/GltK/GlnP/TcyL/YhdX-like"/>
</dbReference>
<dbReference type="Proteomes" id="UP000216524">
    <property type="component" value="Unassembled WGS sequence"/>
</dbReference>
<evidence type="ECO:0000256" key="5">
    <source>
        <dbReference type="ARBA" id="ARBA00022692"/>
    </source>
</evidence>
<reference evidence="11 12" key="1">
    <citation type="submission" date="2017-05" db="EMBL/GenBank/DDBJ databases">
        <title>Complete and WGS of Bordetella genogroups.</title>
        <authorList>
            <person name="Spilker T."/>
            <person name="Lipuma J."/>
        </authorList>
    </citation>
    <scope>NUCLEOTIDE SEQUENCE [LARGE SCALE GENOMIC DNA]</scope>
    <source>
        <strain evidence="11 12">AU3139</strain>
    </source>
</reference>
<evidence type="ECO:0000256" key="2">
    <source>
        <dbReference type="ARBA" id="ARBA00010072"/>
    </source>
</evidence>
<feature type="domain" description="ABC transmembrane type-1" evidence="10">
    <location>
        <begin position="98"/>
        <end position="395"/>
    </location>
</feature>
<protein>
    <submittedName>
        <fullName evidence="11">Amino acid ABC transporter permease</fullName>
    </submittedName>
</protein>
<dbReference type="PROSITE" id="PS50928">
    <property type="entry name" value="ABC_TM1"/>
    <property type="match status" value="1"/>
</dbReference>
<evidence type="ECO:0000259" key="10">
    <source>
        <dbReference type="PROSITE" id="PS50928"/>
    </source>
</evidence>
<feature type="transmembrane region" description="Helical" evidence="9">
    <location>
        <begin position="144"/>
        <end position="164"/>
    </location>
</feature>
<keyword evidence="5 9" id="KW-0812">Transmembrane</keyword>
<dbReference type="InterPro" id="IPR010065">
    <property type="entry name" value="AA_ABC_transptr_permease_3TM"/>
</dbReference>
<feature type="transmembrane region" description="Helical" evidence="9">
    <location>
        <begin position="269"/>
        <end position="291"/>
    </location>
</feature>
<comment type="subcellular location">
    <subcellularLocation>
        <location evidence="1">Cell inner membrane</location>
        <topology evidence="1">Multi-pass membrane protein</topology>
    </subcellularLocation>
    <subcellularLocation>
        <location evidence="9">Cell membrane</location>
        <topology evidence="9">Multi-pass membrane protein</topology>
    </subcellularLocation>
</comment>
<evidence type="ECO:0000256" key="7">
    <source>
        <dbReference type="ARBA" id="ARBA00022989"/>
    </source>
</evidence>
<keyword evidence="12" id="KW-1185">Reference proteome</keyword>
<comment type="caution">
    <text evidence="11">The sequence shown here is derived from an EMBL/GenBank/DDBJ whole genome shotgun (WGS) entry which is preliminary data.</text>
</comment>
<feature type="transmembrane region" description="Helical" evidence="9">
    <location>
        <begin position="373"/>
        <end position="398"/>
    </location>
</feature>
<evidence type="ECO:0000256" key="8">
    <source>
        <dbReference type="ARBA" id="ARBA00023136"/>
    </source>
</evidence>
<feature type="transmembrane region" description="Helical" evidence="9">
    <location>
        <begin position="230"/>
        <end position="249"/>
    </location>
</feature>
<sequence length="407" mass="43435">MQDSTIALKRPGKRAARPLLSWLHDRKVRGLLLQLLLAAALLWLGYVGVSNAVANLKAANIASGFGFLANTAGFDINQSLIPYGGATSTYGDAFVVGLLNTLLVAAIGIVLATLIGFVVGIARLSSNVVVAAVATLYVETLRNLPLLLQIFFWYSAVLVALPAARESLHLADWVFLNNRGLYLPFVNIDGPAWPLWLVLALAVLGYVLARRLALRARLRARLRGGRPYPARAMALALFAAVLGAGLLAADPAATLELPRFRGFGFSGGLRIYPEMVALVVALSTYTAAFIAEIVRAGIGAVGQGQREAAVALGLSPRQTQSLVITPQALRVIIPPLTSQFLNLTKNSSLAVAIAYPDLVQVFMGTVLNQTGRAVEIVSITMAVYLAISLVTSALMGVYNRRVRLVER</sequence>